<dbReference type="AlphaFoldDB" id="A0A8H9ITF9"/>
<keyword evidence="2" id="KW-1185">Reference proteome</keyword>
<evidence type="ECO:0000313" key="1">
    <source>
        <dbReference type="EMBL" id="GHD53441.1"/>
    </source>
</evidence>
<reference evidence="2" key="1">
    <citation type="journal article" date="2019" name="Int. J. Syst. Evol. Microbiol.">
        <title>The Global Catalogue of Microorganisms (GCM) 10K type strain sequencing project: providing services to taxonomists for standard genome sequencing and annotation.</title>
        <authorList>
            <consortium name="The Broad Institute Genomics Platform"/>
            <consortium name="The Broad Institute Genome Sequencing Center for Infectious Disease"/>
            <person name="Wu L."/>
            <person name="Ma J."/>
        </authorList>
    </citation>
    <scope>NUCLEOTIDE SEQUENCE [LARGE SCALE GENOMIC DNA]</scope>
    <source>
        <strain evidence="2">KCTC 22154</strain>
    </source>
</reference>
<gene>
    <name evidence="1" type="ORF">GCM10007157_00660</name>
</gene>
<name>A0A8H9ITF9_9GAMM</name>
<evidence type="ECO:0008006" key="3">
    <source>
        <dbReference type="Google" id="ProtNLM"/>
    </source>
</evidence>
<sequence length="211" mass="23351">MSGMRLLDRHVGLLSGSLRTLVQRESDRRRFADTPHGWLFQPYMGEEAVALACRESQARPGELRVAAVVLTPRRVQTSQAWGDTLAMVDEPLSHRQEQGAVPVALAARVEALAEFIGNRPVVGWQLDTLLAPLGRMFKATLGFGLPNAQVDLARLHARQLRRLHPQAEVGPSMNEALSCWSLPLAWPSVQSEATAAALLYQRLQSERLFTV</sequence>
<accession>A0A8H9ITF9</accession>
<comment type="caution">
    <text evidence="1">The sequence shown here is derived from an EMBL/GenBank/DDBJ whole genome shotgun (WGS) entry which is preliminary data.</text>
</comment>
<organism evidence="1 2">
    <name type="scientific">Vreelandella hamiltonii</name>
    <dbReference type="NCBI Taxonomy" id="502829"/>
    <lineage>
        <taxon>Bacteria</taxon>
        <taxon>Pseudomonadati</taxon>
        <taxon>Pseudomonadota</taxon>
        <taxon>Gammaproteobacteria</taxon>
        <taxon>Oceanospirillales</taxon>
        <taxon>Halomonadaceae</taxon>
        <taxon>Vreelandella</taxon>
    </lineage>
</organism>
<evidence type="ECO:0000313" key="2">
    <source>
        <dbReference type="Proteomes" id="UP000623776"/>
    </source>
</evidence>
<proteinExistence type="predicted"/>
<dbReference type="Proteomes" id="UP000623776">
    <property type="component" value="Unassembled WGS sequence"/>
</dbReference>
<dbReference type="EMBL" id="BMXN01000001">
    <property type="protein sequence ID" value="GHD53441.1"/>
    <property type="molecule type" value="Genomic_DNA"/>
</dbReference>
<protein>
    <recommendedName>
        <fullName evidence="3">DNA polymerase III subunit epsilon</fullName>
    </recommendedName>
</protein>